<dbReference type="Proteomes" id="UP001152803">
    <property type="component" value="Unassembled WGS sequence"/>
</dbReference>
<organism evidence="4 5">
    <name type="scientific">Conger conger</name>
    <name type="common">Conger eel</name>
    <name type="synonym">Muraena conger</name>
    <dbReference type="NCBI Taxonomy" id="82655"/>
    <lineage>
        <taxon>Eukaryota</taxon>
        <taxon>Metazoa</taxon>
        <taxon>Chordata</taxon>
        <taxon>Craniata</taxon>
        <taxon>Vertebrata</taxon>
        <taxon>Euteleostomi</taxon>
        <taxon>Actinopterygii</taxon>
        <taxon>Neopterygii</taxon>
        <taxon>Teleostei</taxon>
        <taxon>Anguilliformes</taxon>
        <taxon>Congridae</taxon>
        <taxon>Conger</taxon>
    </lineage>
</organism>
<dbReference type="SMART" id="SM00409">
    <property type="entry name" value="IG"/>
    <property type="match status" value="2"/>
</dbReference>
<evidence type="ECO:0000313" key="4">
    <source>
        <dbReference type="EMBL" id="KAJ8260712.1"/>
    </source>
</evidence>
<dbReference type="InterPro" id="IPR003599">
    <property type="entry name" value="Ig_sub"/>
</dbReference>
<dbReference type="AlphaFoldDB" id="A0A9Q1D6H4"/>
<feature type="transmembrane region" description="Helical" evidence="2">
    <location>
        <begin position="44"/>
        <end position="64"/>
    </location>
</feature>
<feature type="domain" description="Ig-like" evidence="3">
    <location>
        <begin position="184"/>
        <end position="287"/>
    </location>
</feature>
<dbReference type="InterPro" id="IPR013783">
    <property type="entry name" value="Ig-like_fold"/>
</dbReference>
<feature type="domain" description="Ig-like" evidence="3">
    <location>
        <begin position="40"/>
        <end position="177"/>
    </location>
</feature>
<dbReference type="Pfam" id="PF13927">
    <property type="entry name" value="Ig_3"/>
    <property type="match status" value="1"/>
</dbReference>
<keyword evidence="5" id="KW-1185">Reference proteome</keyword>
<reference evidence="4" key="1">
    <citation type="journal article" date="2023" name="Science">
        <title>Genome structures resolve the early diversification of teleost fishes.</title>
        <authorList>
            <person name="Parey E."/>
            <person name="Louis A."/>
            <person name="Montfort J."/>
            <person name="Bouchez O."/>
            <person name="Roques C."/>
            <person name="Iampietro C."/>
            <person name="Lluch J."/>
            <person name="Castinel A."/>
            <person name="Donnadieu C."/>
            <person name="Desvignes T."/>
            <person name="Floi Bucao C."/>
            <person name="Jouanno E."/>
            <person name="Wen M."/>
            <person name="Mejri S."/>
            <person name="Dirks R."/>
            <person name="Jansen H."/>
            <person name="Henkel C."/>
            <person name="Chen W.J."/>
            <person name="Zahm M."/>
            <person name="Cabau C."/>
            <person name="Klopp C."/>
            <person name="Thompson A.W."/>
            <person name="Robinson-Rechavi M."/>
            <person name="Braasch I."/>
            <person name="Lecointre G."/>
            <person name="Bobe J."/>
            <person name="Postlethwait J.H."/>
            <person name="Berthelot C."/>
            <person name="Roest Crollius H."/>
            <person name="Guiguen Y."/>
        </authorList>
    </citation>
    <scope>NUCLEOTIDE SEQUENCE</scope>
    <source>
        <strain evidence="4">Concon-B</strain>
    </source>
</reference>
<sequence length="410" mass="43672">MKRNIALDTSVICQSIGIGFVFGCSRFPAVRDVERRIMDPRNTAAVLCAVMLYLNAGVAVAMQVTSNGPQTIQKAQGEKAALECTYTPGSNDVGDLDIEWSLVSPDMTQKDTLILSFAGGRKWIHGDPSLTKGLDFRAGDPSHGDASISISALEVSHTGTYQCKVKKAPGVDMRKVTLVVMVPPSVPTCRAEGSPSIGGALSLHCKSSQGSTPLHYVWEKAGGAGIHPSITQAGLCCRVAALRDQRAGLKLDSITGVLHISNHSETFAGMYRCEASNAVGSEHCTFALRAEKPPSRAGVIAGTVIGVLLLIIILLLLVCLLICRYGRRCKDKEVANDIREDSPPPESRTQSRISAFRPGVAYSSVGTGQPWAESEFSSDLTDSSKALKPPSSTSTGALRRAYDSRYGHPV</sequence>
<dbReference type="InterPro" id="IPR013106">
    <property type="entry name" value="Ig_V-set"/>
</dbReference>
<dbReference type="EMBL" id="JAFJMO010000012">
    <property type="protein sequence ID" value="KAJ8260712.1"/>
    <property type="molecule type" value="Genomic_DNA"/>
</dbReference>
<dbReference type="PROSITE" id="PS51257">
    <property type="entry name" value="PROKAR_LIPOPROTEIN"/>
    <property type="match status" value="1"/>
</dbReference>
<name>A0A9Q1D6H4_CONCO</name>
<feature type="compositionally biased region" description="Polar residues" evidence="1">
    <location>
        <begin position="375"/>
        <end position="396"/>
    </location>
</feature>
<proteinExistence type="predicted"/>
<feature type="compositionally biased region" description="Basic and acidic residues" evidence="1">
    <location>
        <begin position="400"/>
        <end position="410"/>
    </location>
</feature>
<feature type="transmembrane region" description="Helical" evidence="2">
    <location>
        <begin position="299"/>
        <end position="323"/>
    </location>
</feature>
<evidence type="ECO:0000256" key="2">
    <source>
        <dbReference type="SAM" id="Phobius"/>
    </source>
</evidence>
<dbReference type="PANTHER" id="PTHR44468:SF1">
    <property type="entry name" value="V-SET AND IMMUNOGLOBULIN DOMAIN CONTAINING 8A ISOFORM 1"/>
    <property type="match status" value="1"/>
</dbReference>
<dbReference type="PANTHER" id="PTHR44468">
    <property type="entry name" value="COXSACKIEVIRUS AND ADENOVIRUS RECEPTOR-RELATED"/>
    <property type="match status" value="1"/>
</dbReference>
<evidence type="ECO:0000256" key="1">
    <source>
        <dbReference type="SAM" id="MobiDB-lite"/>
    </source>
</evidence>
<dbReference type="PROSITE" id="PS50835">
    <property type="entry name" value="IG_LIKE"/>
    <property type="match status" value="2"/>
</dbReference>
<comment type="caution">
    <text evidence="4">The sequence shown here is derived from an EMBL/GenBank/DDBJ whole genome shotgun (WGS) entry which is preliminary data.</text>
</comment>
<gene>
    <name evidence="4" type="ORF">COCON_G00164350</name>
</gene>
<dbReference type="Gene3D" id="2.60.40.10">
    <property type="entry name" value="Immunoglobulins"/>
    <property type="match status" value="2"/>
</dbReference>
<keyword evidence="2" id="KW-0472">Membrane</keyword>
<keyword evidence="2" id="KW-1133">Transmembrane helix</keyword>
<dbReference type="Pfam" id="PF07686">
    <property type="entry name" value="V-set"/>
    <property type="match status" value="1"/>
</dbReference>
<dbReference type="OrthoDB" id="10045577at2759"/>
<dbReference type="InterPro" id="IPR052307">
    <property type="entry name" value="EJ_Adhesion_Regulator"/>
</dbReference>
<evidence type="ECO:0000259" key="3">
    <source>
        <dbReference type="PROSITE" id="PS50835"/>
    </source>
</evidence>
<dbReference type="InterPro" id="IPR036179">
    <property type="entry name" value="Ig-like_dom_sf"/>
</dbReference>
<evidence type="ECO:0000313" key="5">
    <source>
        <dbReference type="Proteomes" id="UP001152803"/>
    </source>
</evidence>
<protein>
    <recommendedName>
        <fullName evidence="3">Ig-like domain-containing protein</fullName>
    </recommendedName>
</protein>
<dbReference type="SUPFAM" id="SSF48726">
    <property type="entry name" value="Immunoglobulin"/>
    <property type="match status" value="2"/>
</dbReference>
<feature type="region of interest" description="Disordered" evidence="1">
    <location>
        <begin position="370"/>
        <end position="410"/>
    </location>
</feature>
<dbReference type="InterPro" id="IPR007110">
    <property type="entry name" value="Ig-like_dom"/>
</dbReference>
<accession>A0A9Q1D6H4</accession>
<keyword evidence="2" id="KW-0812">Transmembrane</keyword>